<reference evidence="1 2" key="1">
    <citation type="journal article" date="2016" name="C (Basel)">
        <title>Selective Growth of and Electricity Production by Marine Exoelectrogenic Bacteria in Self-Aggregated Hydrogel of Microbially Reduced Graphene Oxide.</title>
        <authorList>
            <person name="Yoshida N."/>
            <person name="Goto Y."/>
            <person name="Miyata Y."/>
        </authorList>
    </citation>
    <scope>NUCLEOTIDE SEQUENCE [LARGE SCALE GENOMIC DNA]</scope>
    <source>
        <strain evidence="1 2">NIT-T3</strain>
    </source>
</reference>
<proteinExistence type="predicted"/>
<evidence type="ECO:0000313" key="1">
    <source>
        <dbReference type="EMBL" id="BCR06407.1"/>
    </source>
</evidence>
<keyword evidence="2" id="KW-1185">Reference proteome</keyword>
<dbReference type="Proteomes" id="UP001319827">
    <property type="component" value="Chromosome"/>
</dbReference>
<evidence type="ECO:0008006" key="3">
    <source>
        <dbReference type="Google" id="ProtNLM"/>
    </source>
</evidence>
<evidence type="ECO:0000313" key="2">
    <source>
        <dbReference type="Proteomes" id="UP001319827"/>
    </source>
</evidence>
<accession>A0ABM8I0F3</accession>
<protein>
    <recommendedName>
        <fullName evidence="3">MSHA biogenesis protein MshJ</fullName>
    </recommendedName>
</protein>
<dbReference type="RefSeq" id="WP_221249787.1">
    <property type="nucleotide sequence ID" value="NZ_AP024355.1"/>
</dbReference>
<sequence>MNPLLGRLKTWGERLEKRSLRERALLLLGALALLAAAWHALLYQPIEERRRLLQARIQAIDVQTAQITAQGEQVIALHSQDPDQKNRLALQQLEAEIAAIGAELEGMADNLVSPREMPRLVEQVLSRQKGLRLLRMENLEPVALLEAPAGAALPGEMPNLYRHALRIEFEGSYVDTLAYLRELETLPRHLFWDELQIEVLRHPTSRVRLTVHTLSLKRGWIGV</sequence>
<dbReference type="EMBL" id="AP024355">
    <property type="protein sequence ID" value="BCR06407.1"/>
    <property type="molecule type" value="Genomic_DNA"/>
</dbReference>
<dbReference type="Pfam" id="PF04612">
    <property type="entry name" value="T2SSM"/>
    <property type="match status" value="1"/>
</dbReference>
<dbReference type="InterPro" id="IPR007690">
    <property type="entry name" value="T2SS_GspM"/>
</dbReference>
<reference evidence="1 2" key="2">
    <citation type="journal article" date="2021" name="Int. J. Syst. Evol. Microbiol.">
        <title>Isolation and Polyphasic Characterization of Desulfuromonas versatilis sp. Nov., an Electrogenic Bacteria Capable of Versatile Metabolism Isolated from a Graphene Oxide-Reducing Enrichment Culture.</title>
        <authorList>
            <person name="Xie L."/>
            <person name="Yoshida N."/>
            <person name="Ishii S."/>
            <person name="Meng L."/>
        </authorList>
    </citation>
    <scope>NUCLEOTIDE SEQUENCE [LARGE SCALE GENOMIC DNA]</scope>
    <source>
        <strain evidence="1 2">NIT-T3</strain>
    </source>
</reference>
<name>A0ABM8I0F3_9BACT</name>
<organism evidence="1 2">
    <name type="scientific">Desulfuromonas versatilis</name>
    <dbReference type="NCBI Taxonomy" id="2802975"/>
    <lineage>
        <taxon>Bacteria</taxon>
        <taxon>Pseudomonadati</taxon>
        <taxon>Thermodesulfobacteriota</taxon>
        <taxon>Desulfuromonadia</taxon>
        <taxon>Desulfuromonadales</taxon>
        <taxon>Desulfuromonadaceae</taxon>
        <taxon>Desulfuromonas</taxon>
    </lineage>
</organism>
<gene>
    <name evidence="1" type="ORF">DESUT3_34760</name>
</gene>